<reference evidence="2" key="1">
    <citation type="submission" date="2022-11" db="EMBL/GenBank/DDBJ databases">
        <title>Chromosomal genome sequence assembly and mating type (MAT) locus characterization of the leprose asexual lichenized fungus Lepraria neglecta (Nyl.) Erichsen.</title>
        <authorList>
            <person name="Allen J.L."/>
            <person name="Pfeffer B."/>
        </authorList>
    </citation>
    <scope>NUCLEOTIDE SEQUENCE</scope>
    <source>
        <strain evidence="2">Allen 5258</strain>
    </source>
</reference>
<keyword evidence="3" id="KW-1185">Reference proteome</keyword>
<sequence length="110" mass="12064">MSPPIIKYALQLVDAVDINIEILATIKDVSKSVYIIADEFTQKDLDKYSTILNSSTQKVWMSNADAPNARLRPVMAASTSEYPKGLKFTTFSQKSDSTRGSSLKSTPSSV</sequence>
<organism evidence="2 3">
    <name type="scientific">Lepraria neglecta</name>
    <dbReference type="NCBI Taxonomy" id="209136"/>
    <lineage>
        <taxon>Eukaryota</taxon>
        <taxon>Fungi</taxon>
        <taxon>Dikarya</taxon>
        <taxon>Ascomycota</taxon>
        <taxon>Pezizomycotina</taxon>
        <taxon>Lecanoromycetes</taxon>
        <taxon>OSLEUM clade</taxon>
        <taxon>Lecanoromycetidae</taxon>
        <taxon>Lecanorales</taxon>
        <taxon>Lecanorineae</taxon>
        <taxon>Stereocaulaceae</taxon>
        <taxon>Lepraria</taxon>
    </lineage>
</organism>
<name>A0AAD9YW07_9LECA</name>
<accession>A0AAD9YW07</accession>
<dbReference type="AlphaFoldDB" id="A0AAD9YW07"/>
<evidence type="ECO:0000256" key="1">
    <source>
        <dbReference type="SAM" id="MobiDB-lite"/>
    </source>
</evidence>
<dbReference type="Proteomes" id="UP001276659">
    <property type="component" value="Unassembled WGS sequence"/>
</dbReference>
<gene>
    <name evidence="2" type="ORF">OEA41_010209</name>
</gene>
<dbReference type="EMBL" id="JASNWA010000011">
    <property type="protein sequence ID" value="KAK3167084.1"/>
    <property type="molecule type" value="Genomic_DNA"/>
</dbReference>
<comment type="caution">
    <text evidence="2">The sequence shown here is derived from an EMBL/GenBank/DDBJ whole genome shotgun (WGS) entry which is preliminary data.</text>
</comment>
<evidence type="ECO:0000313" key="3">
    <source>
        <dbReference type="Proteomes" id="UP001276659"/>
    </source>
</evidence>
<evidence type="ECO:0000313" key="2">
    <source>
        <dbReference type="EMBL" id="KAK3167084.1"/>
    </source>
</evidence>
<proteinExistence type="predicted"/>
<protein>
    <submittedName>
        <fullName evidence="2">Uncharacterized protein</fullName>
    </submittedName>
</protein>
<feature type="region of interest" description="Disordered" evidence="1">
    <location>
        <begin position="91"/>
        <end position="110"/>
    </location>
</feature>